<accession>A0ACD5DEA1</accession>
<name>A0ACD5DEA1_9LACO</name>
<dbReference type="EMBL" id="CP168151">
    <property type="protein sequence ID" value="XFD39731.1"/>
    <property type="molecule type" value="Genomic_DNA"/>
</dbReference>
<protein>
    <submittedName>
        <fullName evidence="1">PD-(D/E)XK nuclease family protein</fullName>
    </submittedName>
</protein>
<keyword evidence="2" id="KW-1185">Reference proteome</keyword>
<evidence type="ECO:0000313" key="2">
    <source>
        <dbReference type="Proteomes" id="UP001149860"/>
    </source>
</evidence>
<evidence type="ECO:0000313" key="1">
    <source>
        <dbReference type="EMBL" id="XFD39731.1"/>
    </source>
</evidence>
<organism evidence="1 2">
    <name type="scientific">Lentilactobacillus terminaliae</name>
    <dbReference type="NCBI Taxonomy" id="3003483"/>
    <lineage>
        <taxon>Bacteria</taxon>
        <taxon>Bacillati</taxon>
        <taxon>Bacillota</taxon>
        <taxon>Bacilli</taxon>
        <taxon>Lactobacillales</taxon>
        <taxon>Lactobacillaceae</taxon>
        <taxon>Lentilactobacillus</taxon>
    </lineage>
</organism>
<dbReference type="Proteomes" id="UP001149860">
    <property type="component" value="Chromosome"/>
</dbReference>
<sequence>MSLQFLLNTASQDSVDEVIKLIKQTQDKNPEDQFFYLVPNHIKFESEVRVISGLSDSDRLAAESNVQVLSFSRLAWFFMRNTPEYQKQRLSPAGINMLLYQIITDNENKLVLFNQEVHQPGFLDQLAKQVTEFQSGNVLPTDLIQIQETQSAKLPNDLQDKLQDFAIIYTEFQRIVEENFFDSHNGLNLLSDFLNDPQNDISHYHFYIQGFSRFTAQELRLVETLIKKGQSTLVALNVDKPYPVEKPDAMNFFYVPGRVFNQLYKFASENKIAYLPVITADNQRVSVDIKKLEDYWIESSSMRPIDNSQLDDSDSIQIVRTENHYSELDQVGTRIRQMVASGKYRYSDFLVLARNLGSYHNILQPVFDNLEIPYFEDIQRAMSDHALVDLLSSLFDIYKPNRKRNYRYDDVMRFLKSELVLPEVNGQPMDIDEYRDAVSLTENLVLKNGYEDYRWLQAEDWQYKWINDDDVQQVLSDKDLEITRKINLIRNLIKDTLPPFFKKLYNAQTNQEAATILFNFLVSSGVVDRLQQWRDAALDEGDVNTSDEIDQVYRTLCSLLDEYVSILGDKKFDSEEFWNLIYSGFEGSEYSMVPSTLDQVTVSESGMVQSSNRKVTFIMGATDDNMPAVSDSDNLFGDDDVNQLQNILPDEKFISDPAEMQMAFEPFLNYLAYLTPSERLIFTYANDQTADENIKISPYVSRIAKHFDVKEQFVSAIPRNDEHTTSYIGSKKSTLHHLVQVSQVAAQAGEQLSPVWQNILRFLKNDSQVGFLVGRLLASLNYKNTVTPLHPEIVTGLYGNSLNISISQLESFYKNPYEYFLQYGLKLHERDEFDLSAASTGQFFHEALDELLKLIQQQRIDLQSLDDQAIHEMVNEVTQKIVEDPNNFSFVVLQSSNRMKYITSQLQKAIQQMIQVTRDQQKRTKIRPKKTELIFGQPGQGNLDGLHYDLNDGKDILVRGRIDRIDEMEINGKQYFSVIDYKSSDRKFEIPKAYVGVSMQLLTYLDVVRQNLDSLSTDDIAQIAGALYLHIKDSKFSQNDLQKVTGDVEKQLLIDHAFKGILVKDPDLLTEIDQTFSQGERKSLFLPIQLNKDNTPSKRSDSLIEPQLLDKFLEHNEQLIRDAGRRILTGDVSLNPVKMTDMSAMQFTPYKSIMNFDPLLPENNYRNITIKKDEVFKRLKEEDD</sequence>
<gene>
    <name evidence="1" type="ORF">O0236_000040</name>
</gene>
<proteinExistence type="predicted"/>
<reference evidence="1" key="1">
    <citation type="submission" date="2024-08" db="EMBL/GenBank/DDBJ databases">
        <title>Lentilactobacillus sp. nov., isolated from tree bark.</title>
        <authorList>
            <person name="Phuengjayaem S."/>
            <person name="Tanasupawat S."/>
        </authorList>
    </citation>
    <scope>NUCLEOTIDE SEQUENCE</scope>
    <source>
        <strain evidence="1">SPB1-3</strain>
    </source>
</reference>